<dbReference type="Gene3D" id="3.40.190.10">
    <property type="entry name" value="Periplasmic binding protein-like II"/>
    <property type="match status" value="2"/>
</dbReference>
<dbReference type="PANTHER" id="PTHR30222:SF17">
    <property type="entry name" value="SPERMIDINE_PUTRESCINE-BINDING PERIPLASMIC PROTEIN"/>
    <property type="match status" value="1"/>
</dbReference>
<sequence>MSNPTRTARLLAGAALAALAAGPALAQDSDLLVFDYSGFEDPGFHPDYIEANGASPTFAFFGDEDEAFQKLQSGFRADVSHVCAGSVTKWQESGLLEPWDTSKIDAWEDLNPELTGQDVTTGAEDVYFVPTDFGSTAIIYNEDDVPAEDVASLDVFLDPAYAGRMTLPDNVDDAYALAYLATGVTDWGDVDDAEFEAATDWLRQVHPNLRTYWQDPAELAQLVSTGEVQVAWAWNETYPTLTEIDFPAGFQRTAEEGSSLWLCGYVNLASGEGVEDKAYDFINAMLAPTSTDALLTEGYGQANQAAMSEKSQEELAASGLEEIDAPVLAQLPMSQELRQKQNEAFERIKAGF</sequence>
<organism evidence="3 4">
    <name type="scientific">Tropicimonas omnivorans</name>
    <dbReference type="NCBI Taxonomy" id="3075590"/>
    <lineage>
        <taxon>Bacteria</taxon>
        <taxon>Pseudomonadati</taxon>
        <taxon>Pseudomonadota</taxon>
        <taxon>Alphaproteobacteria</taxon>
        <taxon>Rhodobacterales</taxon>
        <taxon>Roseobacteraceae</taxon>
        <taxon>Tropicimonas</taxon>
    </lineage>
</organism>
<dbReference type="PANTHER" id="PTHR30222">
    <property type="entry name" value="SPERMIDINE/PUTRESCINE-BINDING PERIPLASMIC PROTEIN"/>
    <property type="match status" value="1"/>
</dbReference>
<reference evidence="3 4" key="1">
    <citation type="submission" date="2023-09" db="EMBL/GenBank/DDBJ databases">
        <authorList>
            <person name="Rey-Velasco X."/>
        </authorList>
    </citation>
    <scope>NUCLEOTIDE SEQUENCE [LARGE SCALE GENOMIC DNA]</scope>
    <source>
        <strain evidence="3 4">F158</strain>
    </source>
</reference>
<name>A0ABU3DJH1_9RHOB</name>
<keyword evidence="4" id="KW-1185">Reference proteome</keyword>
<feature type="chain" id="PRO_5047140352" evidence="2">
    <location>
        <begin position="27"/>
        <end position="352"/>
    </location>
</feature>
<evidence type="ECO:0000313" key="4">
    <source>
        <dbReference type="Proteomes" id="UP001265259"/>
    </source>
</evidence>
<accession>A0ABU3DJH1</accession>
<comment type="caution">
    <text evidence="3">The sequence shown here is derived from an EMBL/GenBank/DDBJ whole genome shotgun (WGS) entry which is preliminary data.</text>
</comment>
<evidence type="ECO:0000256" key="1">
    <source>
        <dbReference type="ARBA" id="ARBA00022729"/>
    </source>
</evidence>
<dbReference type="Proteomes" id="UP001265259">
    <property type="component" value="Unassembled WGS sequence"/>
</dbReference>
<dbReference type="SUPFAM" id="SSF53850">
    <property type="entry name" value="Periplasmic binding protein-like II"/>
    <property type="match status" value="1"/>
</dbReference>
<feature type="signal peptide" evidence="2">
    <location>
        <begin position="1"/>
        <end position="26"/>
    </location>
</feature>
<dbReference type="EMBL" id="JAVRHL010000003">
    <property type="protein sequence ID" value="MDT0683873.1"/>
    <property type="molecule type" value="Genomic_DNA"/>
</dbReference>
<dbReference type="Pfam" id="PF13343">
    <property type="entry name" value="SBP_bac_6"/>
    <property type="match status" value="1"/>
</dbReference>
<dbReference type="RefSeq" id="WP_311692820.1">
    <property type="nucleotide sequence ID" value="NZ_JAVRHL010000003.1"/>
</dbReference>
<protein>
    <submittedName>
        <fullName evidence="3">Extracellular solute-binding protein</fullName>
    </submittedName>
</protein>
<gene>
    <name evidence="3" type="ORF">RM543_14370</name>
</gene>
<keyword evidence="1 2" id="KW-0732">Signal</keyword>
<proteinExistence type="predicted"/>
<evidence type="ECO:0000256" key="2">
    <source>
        <dbReference type="SAM" id="SignalP"/>
    </source>
</evidence>
<evidence type="ECO:0000313" key="3">
    <source>
        <dbReference type="EMBL" id="MDT0683873.1"/>
    </source>
</evidence>